<dbReference type="EMBL" id="LR797474">
    <property type="protein sequence ID" value="CAB4219134.1"/>
    <property type="molecule type" value="Genomic_DNA"/>
</dbReference>
<proteinExistence type="predicted"/>
<name>A0A6J5SWJ4_9CAUD</name>
<protein>
    <submittedName>
        <fullName evidence="2">Uncharacterized protein</fullName>
    </submittedName>
</protein>
<sequence length="655" mass="73810">MAKSFIEAINESNINQGGLVDEMGVKRPERLAGSHIGRARQETVTRRQQLANQPVRRSYSEVAADLTRALKQVPRLDITMEKPSNTRDYYPRFPQPIVELFKELKQIDEGRMKNDFGKWRDIYPTSDSAVQLKTEGPSSFQRSHFPNDGITPSLRGTGLGYKLYRTLLKYAGYISSNSSGTREKDKAWGSLLDYKANPDGTPSVDDALAIIGSGNWMAMDKGISTQSKIDVAERFITEQIGFNNTKPDRFDIDDELLSILPDTFLTKLDDEYLTSLGRDGRISNERLASINASRTEAQRLDRERRERQEAETRERRTREEAETRQRLASRIAQYGAEPDAEWNVGDFIVVKSYLYDASYDSLPIRQVVDIRNGTYIAVGINDAIRIENGELTPGNSNDTRTTNDKSIWVKVNIESIPDLDRVNLTSAGKTFISNRLRPEVIQQRREAEAQAERERIERDRSQNVARTADKALFGRLDFTGAELKQAVNNRQTLDNLDLLKKIRTGNFAKFVVLAEPQQATLRGAAGVPVFVAVEKIGRATRSVESPQELISNPRNIMLVNVVTGKTVEGPFVGMGLVALSLEPVTEQDKLMARAGDHYYIANHQNNWGILSKCDYTTRNTANQPFIYLRTFGGAERPTPVRLDLLRKITDRTAIV</sequence>
<gene>
    <name evidence="2" type="ORF">UFOVP1604_217</name>
</gene>
<accession>A0A6J5SWJ4</accession>
<feature type="region of interest" description="Disordered" evidence="1">
    <location>
        <begin position="293"/>
        <end position="324"/>
    </location>
</feature>
<feature type="compositionally biased region" description="Basic and acidic residues" evidence="1">
    <location>
        <begin position="296"/>
        <end position="324"/>
    </location>
</feature>
<evidence type="ECO:0000313" key="2">
    <source>
        <dbReference type="EMBL" id="CAB4219134.1"/>
    </source>
</evidence>
<organism evidence="2">
    <name type="scientific">uncultured Caudovirales phage</name>
    <dbReference type="NCBI Taxonomy" id="2100421"/>
    <lineage>
        <taxon>Viruses</taxon>
        <taxon>Duplodnaviria</taxon>
        <taxon>Heunggongvirae</taxon>
        <taxon>Uroviricota</taxon>
        <taxon>Caudoviricetes</taxon>
        <taxon>Peduoviridae</taxon>
        <taxon>Maltschvirus</taxon>
        <taxon>Maltschvirus maltsch</taxon>
    </lineage>
</organism>
<evidence type="ECO:0000256" key="1">
    <source>
        <dbReference type="SAM" id="MobiDB-lite"/>
    </source>
</evidence>
<reference evidence="2" key="1">
    <citation type="submission" date="2020-05" db="EMBL/GenBank/DDBJ databases">
        <authorList>
            <person name="Chiriac C."/>
            <person name="Salcher M."/>
            <person name="Ghai R."/>
            <person name="Kavagutti S V."/>
        </authorList>
    </citation>
    <scope>NUCLEOTIDE SEQUENCE</scope>
</reference>